<accession>A0ABD5XQC2</accession>
<evidence type="ECO:0000313" key="3">
    <source>
        <dbReference type="Proteomes" id="UP001596368"/>
    </source>
</evidence>
<comment type="caution">
    <text evidence="2">The sequence shown here is derived from an EMBL/GenBank/DDBJ whole genome shotgun (WGS) entry which is preliminary data.</text>
</comment>
<evidence type="ECO:0000313" key="2">
    <source>
        <dbReference type="EMBL" id="MFC7136831.1"/>
    </source>
</evidence>
<name>A0ABD5XQC2_9EURY</name>
<gene>
    <name evidence="2" type="ORF">ACFQRB_10690</name>
</gene>
<dbReference type="EMBL" id="JBHSZG010000001">
    <property type="protein sequence ID" value="MFC7136831.1"/>
    <property type="molecule type" value="Genomic_DNA"/>
</dbReference>
<evidence type="ECO:0000256" key="1">
    <source>
        <dbReference type="SAM" id="MobiDB-lite"/>
    </source>
</evidence>
<organism evidence="2 3">
    <name type="scientific">Halobaculum litoreum</name>
    <dbReference type="NCBI Taxonomy" id="3031998"/>
    <lineage>
        <taxon>Archaea</taxon>
        <taxon>Methanobacteriati</taxon>
        <taxon>Methanobacteriota</taxon>
        <taxon>Stenosarchaea group</taxon>
        <taxon>Halobacteria</taxon>
        <taxon>Halobacteriales</taxon>
        <taxon>Haloferacaceae</taxon>
        <taxon>Halobaculum</taxon>
    </lineage>
</organism>
<proteinExistence type="predicted"/>
<reference evidence="2 3" key="1">
    <citation type="journal article" date="2019" name="Int. J. Syst. Evol. Microbiol.">
        <title>The Global Catalogue of Microorganisms (GCM) 10K type strain sequencing project: providing services to taxonomists for standard genome sequencing and annotation.</title>
        <authorList>
            <consortium name="The Broad Institute Genomics Platform"/>
            <consortium name="The Broad Institute Genome Sequencing Center for Infectious Disease"/>
            <person name="Wu L."/>
            <person name="Ma J."/>
        </authorList>
    </citation>
    <scope>NUCLEOTIDE SEQUENCE [LARGE SCALE GENOMIC DNA]</scope>
    <source>
        <strain evidence="2 3">DT92</strain>
    </source>
</reference>
<dbReference type="Proteomes" id="UP001596368">
    <property type="component" value="Unassembled WGS sequence"/>
</dbReference>
<dbReference type="AlphaFoldDB" id="A0ABD5XQC2"/>
<protein>
    <submittedName>
        <fullName evidence="2">Uncharacterized protein</fullName>
    </submittedName>
</protein>
<keyword evidence="3" id="KW-1185">Reference proteome</keyword>
<feature type="region of interest" description="Disordered" evidence="1">
    <location>
        <begin position="1"/>
        <end position="45"/>
    </location>
</feature>
<sequence>MNTGDWGHGRWPKSSGTSRWRWPTARRRSTGEPPKCSGSWRPRRRRGASYAIDAPWYRFSEVDVDVELAVSVDAEVERDAGGTVRGYRPYVKATPLDAGATRTADVDAELASTLSMRLVPVPPERRVVGRDGSDE</sequence>